<protein>
    <submittedName>
        <fullName evidence="1">Uncharacterized protein</fullName>
    </submittedName>
</protein>
<dbReference type="Proteomes" id="UP001629113">
    <property type="component" value="Unassembled WGS sequence"/>
</dbReference>
<accession>A0ABR4PX82</accession>
<dbReference type="EMBL" id="JBFCZG010000001">
    <property type="protein sequence ID" value="KAL3427491.1"/>
    <property type="molecule type" value="Genomic_DNA"/>
</dbReference>
<gene>
    <name evidence="1" type="ORF">PVAG01_01000</name>
</gene>
<dbReference type="PANTHER" id="PTHR40788">
    <property type="entry name" value="CLR5 DOMAIN-CONTAINING PROTEIN-RELATED"/>
    <property type="match status" value="1"/>
</dbReference>
<organism evidence="1 2">
    <name type="scientific">Phlyctema vagabunda</name>
    <dbReference type="NCBI Taxonomy" id="108571"/>
    <lineage>
        <taxon>Eukaryota</taxon>
        <taxon>Fungi</taxon>
        <taxon>Dikarya</taxon>
        <taxon>Ascomycota</taxon>
        <taxon>Pezizomycotina</taxon>
        <taxon>Leotiomycetes</taxon>
        <taxon>Helotiales</taxon>
        <taxon>Dermateaceae</taxon>
        <taxon>Phlyctema</taxon>
    </lineage>
</organism>
<sequence length="717" mass="81121">MDALKFSLGGKVEVLQQDLAQKYRLRGPMVKKIWRSLDIIRRYSLLRAAGKGTNILRDRCDRDSGILCGYAPEWNLHDLTVPGSDALLDLLEYRATRSIIDQYHSGVNDSAGDAAFILARVRVDKLQHVPGFANTFMLFLPGQYGMLVQCPDSAAYNQEMITYSAAVDAGSCVSRAIGEWILNRQFQFLLGLNNFLDFTFNMFSAIQMLIGRPRRCEDLLHAALSKFSAIEQSERGALSDLRSIGFDHKKSLDDYLALYYTSSSLIYTVEKWIMSRAGLICDENGRTLLFNPDKYVSIAIFDLVNHAITSITTWDYLCRLMQLLNDAARDNSFKNIILQEVSGVCDAEYKRAQRLFRRQIQTFSDSKYFERISTEDEDDGMARVVVKEVPDSLRREDPQLFYMLHICKAQTNASECVHWIGKLDGHHQSHPAGRARIHLEGWGSLRDLAMIVSFVRALLSCFSSPQIDCEKRQFYTLGSQSLLTQLNPLKMRIDLSYFAVPVVILDKPEMPKAALDALDRFIAKKTGSRMAVLYQDMADECFAKIQQYRQVQKPAPVEVIEKIQVLPLVVATPEDVTSDTTVQHQIQKDTTHLTHPALPAAVLPPEVLAVPEKSAAPKPFKVKASTFEVFSTLFNRSKSRGAIPWTGFEAAMVDLKFSVTPKQGSVFTFSPPADLNLENSFTCHRPHKSYIEGYTLLFLSRRLKRMYGWGEETFEVA</sequence>
<comment type="caution">
    <text evidence="1">The sequence shown here is derived from an EMBL/GenBank/DDBJ whole genome shotgun (WGS) entry which is preliminary data.</text>
</comment>
<proteinExistence type="predicted"/>
<reference evidence="1 2" key="1">
    <citation type="submission" date="2024-06" db="EMBL/GenBank/DDBJ databases">
        <title>Complete genome of Phlyctema vagabunda strain 19-DSS-EL-015.</title>
        <authorList>
            <person name="Fiorenzani C."/>
        </authorList>
    </citation>
    <scope>NUCLEOTIDE SEQUENCE [LARGE SCALE GENOMIC DNA]</scope>
    <source>
        <strain evidence="1 2">19-DSS-EL-015</strain>
    </source>
</reference>
<evidence type="ECO:0000313" key="2">
    <source>
        <dbReference type="Proteomes" id="UP001629113"/>
    </source>
</evidence>
<name>A0ABR4PX82_9HELO</name>
<dbReference type="PANTHER" id="PTHR40788:SF1">
    <property type="entry name" value="IPA PROTEIN"/>
    <property type="match status" value="1"/>
</dbReference>
<keyword evidence="2" id="KW-1185">Reference proteome</keyword>
<evidence type="ECO:0000313" key="1">
    <source>
        <dbReference type="EMBL" id="KAL3427491.1"/>
    </source>
</evidence>